<proteinExistence type="predicted"/>
<reference evidence="1 2" key="1">
    <citation type="submission" date="2021-06" db="EMBL/GenBank/DDBJ databases">
        <title>Caerostris extrusa draft genome.</title>
        <authorList>
            <person name="Kono N."/>
            <person name="Arakawa K."/>
        </authorList>
    </citation>
    <scope>NUCLEOTIDE SEQUENCE [LARGE SCALE GENOMIC DNA]</scope>
</reference>
<evidence type="ECO:0000313" key="1">
    <source>
        <dbReference type="EMBL" id="GIY68302.1"/>
    </source>
</evidence>
<organism evidence="1 2">
    <name type="scientific">Caerostris extrusa</name>
    <name type="common">Bark spider</name>
    <name type="synonym">Caerostris bankana</name>
    <dbReference type="NCBI Taxonomy" id="172846"/>
    <lineage>
        <taxon>Eukaryota</taxon>
        <taxon>Metazoa</taxon>
        <taxon>Ecdysozoa</taxon>
        <taxon>Arthropoda</taxon>
        <taxon>Chelicerata</taxon>
        <taxon>Arachnida</taxon>
        <taxon>Araneae</taxon>
        <taxon>Araneomorphae</taxon>
        <taxon>Entelegynae</taxon>
        <taxon>Araneoidea</taxon>
        <taxon>Araneidae</taxon>
        <taxon>Caerostris</taxon>
    </lineage>
</organism>
<comment type="caution">
    <text evidence="1">The sequence shown here is derived from an EMBL/GenBank/DDBJ whole genome shotgun (WGS) entry which is preliminary data.</text>
</comment>
<dbReference type="EMBL" id="BPLR01014360">
    <property type="protein sequence ID" value="GIY68302.1"/>
    <property type="molecule type" value="Genomic_DNA"/>
</dbReference>
<keyword evidence="2" id="KW-1185">Reference proteome</keyword>
<dbReference type="Proteomes" id="UP001054945">
    <property type="component" value="Unassembled WGS sequence"/>
</dbReference>
<protein>
    <submittedName>
        <fullName evidence="1">Uncharacterized protein</fullName>
    </submittedName>
</protein>
<sequence>MIYDTLTFRIAFCGARSLIGDTDRTILAQFISTSSKRYKLFSCSPQRLREGGMWETKDWGTKQGHQNIHSPMLPPKTICLANQPSQLLTFHNFFSITFPFI</sequence>
<name>A0AAV4VDC0_CAEEX</name>
<evidence type="ECO:0000313" key="2">
    <source>
        <dbReference type="Proteomes" id="UP001054945"/>
    </source>
</evidence>
<dbReference type="AlphaFoldDB" id="A0AAV4VDC0"/>
<accession>A0AAV4VDC0</accession>
<gene>
    <name evidence="1" type="ORF">CEXT_268541</name>
</gene>